<accession>A0A371R475</accession>
<comment type="caution">
    <text evidence="2">The sequence shown here is derived from an EMBL/GenBank/DDBJ whole genome shotgun (WGS) entry which is preliminary data.</text>
</comment>
<evidence type="ECO:0000313" key="4">
    <source>
        <dbReference type="Proteomes" id="UP000257123"/>
    </source>
</evidence>
<protein>
    <recommendedName>
        <fullName evidence="5">TFIIB-type domain-containing protein</fullName>
    </recommendedName>
</protein>
<evidence type="ECO:0000313" key="3">
    <source>
        <dbReference type="Proteomes" id="UP000256877"/>
    </source>
</evidence>
<dbReference type="Proteomes" id="UP000256877">
    <property type="component" value="Unassembled WGS sequence"/>
</dbReference>
<evidence type="ECO:0000313" key="1">
    <source>
        <dbReference type="EMBL" id="RFA96189.1"/>
    </source>
</evidence>
<evidence type="ECO:0008006" key="5">
    <source>
        <dbReference type="Google" id="ProtNLM"/>
    </source>
</evidence>
<reference evidence="3 4" key="1">
    <citation type="submission" date="2017-07" db="EMBL/GenBank/DDBJ databases">
        <title>Draft genome sequence of aerobic hyperthermophilic archaea, Pyrobaculum aerophilum YKB31 and YKB32.</title>
        <authorList>
            <person name="Mochizuki T."/>
            <person name="Berliner A.J."/>
            <person name="Yoshida-Takashima Y."/>
            <person name="Takaki Y."/>
            <person name="Nunoura T."/>
            <person name="Takai K."/>
        </authorList>
    </citation>
    <scope>NUCLEOTIDE SEQUENCE [LARGE SCALE GENOMIC DNA]</scope>
    <source>
        <strain evidence="1 4">YKB31</strain>
        <strain evidence="2 3">YKB32</strain>
    </source>
</reference>
<dbReference type="Proteomes" id="UP000257123">
    <property type="component" value="Unassembled WGS sequence"/>
</dbReference>
<dbReference type="AlphaFoldDB" id="A0A371R475"/>
<proteinExistence type="predicted"/>
<name>A0A371R475_9CREN</name>
<dbReference type="EMBL" id="NMUF01000015">
    <property type="protein sequence ID" value="RFA98596.1"/>
    <property type="molecule type" value="Genomic_DNA"/>
</dbReference>
<organism evidence="2 3">
    <name type="scientific">Pyrobaculum aerophilum</name>
    <dbReference type="NCBI Taxonomy" id="13773"/>
    <lineage>
        <taxon>Archaea</taxon>
        <taxon>Thermoproteota</taxon>
        <taxon>Thermoprotei</taxon>
        <taxon>Thermoproteales</taxon>
        <taxon>Thermoproteaceae</taxon>
        <taxon>Pyrobaculum</taxon>
    </lineage>
</organism>
<gene>
    <name evidence="1" type="ORF">CGL51_05865</name>
    <name evidence="2" type="ORF">CGL52_06655</name>
</gene>
<evidence type="ECO:0000313" key="2">
    <source>
        <dbReference type="EMBL" id="RFA98596.1"/>
    </source>
</evidence>
<dbReference type="RefSeq" id="WP_116421045.1">
    <property type="nucleotide sequence ID" value="NZ_NMUE01000014.1"/>
</dbReference>
<sequence>MECPQCGGVAVYNGVEYVCGQCGLVLGVEYVALFQKAVKVVKRKAEGEREWRRHLALRKAAITTAIKVPTQMRVQWTPPSKRVERWIWTLCYRLDIPPIQCAKAAEAFRKVPRVVWQGPSLSTWLAQC</sequence>
<dbReference type="EMBL" id="NMUE01000014">
    <property type="protein sequence ID" value="RFA96189.1"/>
    <property type="molecule type" value="Genomic_DNA"/>
</dbReference>